<dbReference type="InterPro" id="IPR017441">
    <property type="entry name" value="Protein_kinase_ATP_BS"/>
</dbReference>
<feature type="binding site" evidence="7">
    <location>
        <position position="86"/>
    </location>
    <ligand>
        <name>ATP</name>
        <dbReference type="ChEBI" id="CHEBI:30616"/>
    </ligand>
</feature>
<accession>C8XE46</accession>
<dbReference type="Gene3D" id="1.10.510.10">
    <property type="entry name" value="Transferase(Phosphotransferase) domain 1"/>
    <property type="match status" value="1"/>
</dbReference>
<evidence type="ECO:0000259" key="9">
    <source>
        <dbReference type="PROSITE" id="PS50011"/>
    </source>
</evidence>
<dbReference type="Gene3D" id="3.30.200.20">
    <property type="entry name" value="Phosphorylase Kinase, domain 1"/>
    <property type="match status" value="1"/>
</dbReference>
<dbReference type="GO" id="GO:0005524">
    <property type="term" value="F:ATP binding"/>
    <property type="evidence" value="ECO:0007669"/>
    <property type="project" value="UniProtKB-UniRule"/>
</dbReference>
<feature type="compositionally biased region" description="Low complexity" evidence="8">
    <location>
        <begin position="329"/>
        <end position="338"/>
    </location>
</feature>
<keyword evidence="3" id="KW-0808">Transferase</keyword>
<dbReference type="InterPro" id="IPR000719">
    <property type="entry name" value="Prot_kinase_dom"/>
</dbReference>
<feature type="domain" description="Protein kinase" evidence="9">
    <location>
        <begin position="57"/>
        <end position="312"/>
    </location>
</feature>
<dbReference type="PROSITE" id="PS00108">
    <property type="entry name" value="PROTEIN_KINASE_ST"/>
    <property type="match status" value="1"/>
</dbReference>
<reference evidence="11" key="1">
    <citation type="submission" date="2009-09" db="EMBL/GenBank/DDBJ databases">
        <title>The complete genome of Nakamurella multipartita DSM 44233.</title>
        <authorList>
            <consortium name="US DOE Joint Genome Institute (JGI-PGF)"/>
            <person name="Lucas S."/>
            <person name="Copeland A."/>
            <person name="Lapidus A."/>
            <person name="Glavina del Rio T."/>
            <person name="Dalin E."/>
            <person name="Tice H."/>
            <person name="Bruce D."/>
            <person name="Goodwin L."/>
            <person name="Pitluck S."/>
            <person name="Kyrpides N."/>
            <person name="Mavromatis K."/>
            <person name="Ivanova N."/>
            <person name="Ovchinnikova G."/>
            <person name="Sims D."/>
            <person name="Meincke L."/>
            <person name="Brettin T."/>
            <person name="Detter J.C."/>
            <person name="Han C."/>
            <person name="Larimer F."/>
            <person name="Land M."/>
            <person name="Hauser L."/>
            <person name="Markowitz V."/>
            <person name="Cheng J.-F."/>
            <person name="Hugenholtz P."/>
            <person name="Woyke T."/>
            <person name="Wu D."/>
            <person name="Klenk H.-P."/>
            <person name="Eisen J.A."/>
        </authorList>
    </citation>
    <scope>NUCLEOTIDE SEQUENCE [LARGE SCALE GENOMIC DNA]</scope>
    <source>
        <strain evidence="11">ATCC 700099 / DSM 44233 / CIP 104796 / JCM 9543 / NBRC 105858 / Y-104</strain>
    </source>
</reference>
<reference evidence="10 11" key="2">
    <citation type="journal article" date="2010" name="Stand. Genomic Sci.">
        <title>Complete genome sequence of Nakamurella multipartita type strain (Y-104).</title>
        <authorList>
            <person name="Tice H."/>
            <person name="Mayilraj S."/>
            <person name="Sims D."/>
            <person name="Lapidus A."/>
            <person name="Nolan M."/>
            <person name="Lucas S."/>
            <person name="Glavina Del Rio T."/>
            <person name="Copeland A."/>
            <person name="Cheng J.F."/>
            <person name="Meincke L."/>
            <person name="Bruce D."/>
            <person name="Goodwin L."/>
            <person name="Pitluck S."/>
            <person name="Ivanova N."/>
            <person name="Mavromatis K."/>
            <person name="Ovchinnikova G."/>
            <person name="Pati A."/>
            <person name="Chen A."/>
            <person name="Palaniappan K."/>
            <person name="Land M."/>
            <person name="Hauser L."/>
            <person name="Chang Y.J."/>
            <person name="Jeffries C.D."/>
            <person name="Detter J.C."/>
            <person name="Brettin T."/>
            <person name="Rohde M."/>
            <person name="Goker M."/>
            <person name="Bristow J."/>
            <person name="Eisen J.A."/>
            <person name="Markowitz V."/>
            <person name="Hugenholtz P."/>
            <person name="Kyrpides N.C."/>
            <person name="Klenk H.P."/>
            <person name="Chen F."/>
        </authorList>
    </citation>
    <scope>NUCLEOTIDE SEQUENCE [LARGE SCALE GENOMIC DNA]</scope>
    <source>
        <strain evidence="11">ATCC 700099 / DSM 44233 / CIP 104796 / JCM 9543 / NBRC 105858 / Y-104</strain>
    </source>
</reference>
<dbReference type="PANTHER" id="PTHR43289:SF6">
    <property type="entry name" value="SERINE_THREONINE-PROTEIN KINASE NEKL-3"/>
    <property type="match status" value="1"/>
</dbReference>
<gene>
    <name evidence="10" type="ordered locus">Namu_3421</name>
</gene>
<dbReference type="SMART" id="SM00220">
    <property type="entry name" value="S_TKc"/>
    <property type="match status" value="1"/>
</dbReference>
<dbReference type="eggNOG" id="COG0515">
    <property type="taxonomic scope" value="Bacteria"/>
</dbReference>
<keyword evidence="4 7" id="KW-0547">Nucleotide-binding</keyword>
<evidence type="ECO:0000256" key="1">
    <source>
        <dbReference type="ARBA" id="ARBA00012513"/>
    </source>
</evidence>
<evidence type="ECO:0000256" key="6">
    <source>
        <dbReference type="ARBA" id="ARBA00022840"/>
    </source>
</evidence>
<evidence type="ECO:0000256" key="2">
    <source>
        <dbReference type="ARBA" id="ARBA00022527"/>
    </source>
</evidence>
<dbReference type="InterPro" id="IPR011009">
    <property type="entry name" value="Kinase-like_dom_sf"/>
</dbReference>
<feature type="region of interest" description="Disordered" evidence="8">
    <location>
        <begin position="371"/>
        <end position="391"/>
    </location>
</feature>
<evidence type="ECO:0000256" key="3">
    <source>
        <dbReference type="ARBA" id="ARBA00022679"/>
    </source>
</evidence>
<organism evidence="10 11">
    <name type="scientific">Nakamurella multipartita (strain ATCC 700099 / DSM 44233 / CIP 104796 / JCM 9543 / NBRC 105858 / Y-104)</name>
    <name type="common">Microsphaera multipartita</name>
    <dbReference type="NCBI Taxonomy" id="479431"/>
    <lineage>
        <taxon>Bacteria</taxon>
        <taxon>Bacillati</taxon>
        <taxon>Actinomycetota</taxon>
        <taxon>Actinomycetes</taxon>
        <taxon>Nakamurellales</taxon>
        <taxon>Nakamurellaceae</taxon>
        <taxon>Nakamurella</taxon>
    </lineage>
</organism>
<name>C8XE46_NAKMY</name>
<evidence type="ECO:0000256" key="7">
    <source>
        <dbReference type="PROSITE-ProRule" id="PRU10141"/>
    </source>
</evidence>
<dbReference type="CDD" id="cd14014">
    <property type="entry name" value="STKc_PknB_like"/>
    <property type="match status" value="1"/>
</dbReference>
<dbReference type="SUPFAM" id="SSF56112">
    <property type="entry name" value="Protein kinase-like (PK-like)"/>
    <property type="match status" value="1"/>
</dbReference>
<feature type="compositionally biased region" description="Polar residues" evidence="8">
    <location>
        <begin position="348"/>
        <end position="357"/>
    </location>
</feature>
<evidence type="ECO:0000256" key="8">
    <source>
        <dbReference type="SAM" id="MobiDB-lite"/>
    </source>
</evidence>
<dbReference type="InterPro" id="IPR008271">
    <property type="entry name" value="Ser/Thr_kinase_AS"/>
</dbReference>
<keyword evidence="6 7" id="KW-0067">ATP-binding</keyword>
<dbReference type="GO" id="GO:0004674">
    <property type="term" value="F:protein serine/threonine kinase activity"/>
    <property type="evidence" value="ECO:0007669"/>
    <property type="project" value="UniProtKB-KW"/>
</dbReference>
<dbReference type="EMBL" id="CP001737">
    <property type="protein sequence ID" value="ACV79749.1"/>
    <property type="molecule type" value="Genomic_DNA"/>
</dbReference>
<feature type="region of interest" description="Disordered" evidence="8">
    <location>
        <begin position="327"/>
        <end position="357"/>
    </location>
</feature>
<feature type="region of interest" description="Disordered" evidence="8">
    <location>
        <begin position="1"/>
        <end position="49"/>
    </location>
</feature>
<evidence type="ECO:0000256" key="4">
    <source>
        <dbReference type="ARBA" id="ARBA00022741"/>
    </source>
</evidence>
<evidence type="ECO:0000313" key="10">
    <source>
        <dbReference type="EMBL" id="ACV79749.1"/>
    </source>
</evidence>
<dbReference type="STRING" id="479431.Namu_3421"/>
<feature type="compositionally biased region" description="Pro residues" evidence="8">
    <location>
        <begin position="28"/>
        <end position="39"/>
    </location>
</feature>
<evidence type="ECO:0000313" key="11">
    <source>
        <dbReference type="Proteomes" id="UP000002218"/>
    </source>
</evidence>
<keyword evidence="11" id="KW-1185">Reference proteome</keyword>
<dbReference type="Proteomes" id="UP000002218">
    <property type="component" value="Chromosome"/>
</dbReference>
<dbReference type="HOGENOM" id="CLU_000288_63_44_11"/>
<dbReference type="AlphaFoldDB" id="C8XE46"/>
<dbReference type="PANTHER" id="PTHR43289">
    <property type="entry name" value="MITOGEN-ACTIVATED PROTEIN KINASE KINASE KINASE 20-RELATED"/>
    <property type="match status" value="1"/>
</dbReference>
<dbReference type="PROSITE" id="PS50011">
    <property type="entry name" value="PROTEIN_KINASE_DOM"/>
    <property type="match status" value="1"/>
</dbReference>
<dbReference type="InParanoid" id="C8XE46"/>
<protein>
    <recommendedName>
        <fullName evidence="1">non-specific serine/threonine protein kinase</fullName>
        <ecNumber evidence="1">2.7.11.1</ecNumber>
    </recommendedName>
</protein>
<keyword evidence="5 10" id="KW-0418">Kinase</keyword>
<sequence length="391" mass="40557">MERVAVPVLPHADDPHANDPEAGAGEPVGPPDPAPPADPAAPDAAARPGPDMVAGRYMLDTMIGHGATGSIWAATDQLLRRRVALKKIDIPRGMPPADAEELRERTLREARAVAALSNPHIVTVYDILSATDTGPVIVMELLEGRSLARLLTENGRMPPEQAATIGVAVASALAAAHTRGIVHRDVKPANILICRDGMVKLTDFGTARGRLDTTLTGIGLVIGSPAYIAPELATGATAGPAADAWSLGCTLYACVEGHPPFHADSPLETVAAAVNDPVPPHPHAGELSIAIAALLEKSPEERAPVEAMLPVLREIAADPSGIRVDLSFAGDGPPAADPAGEDPDPTVATPSAVTQTMSSTLTAWRRRLRLRRGHTASPATDTGPAIGEFTD</sequence>
<dbReference type="Pfam" id="PF00069">
    <property type="entry name" value="Pkinase"/>
    <property type="match status" value="1"/>
</dbReference>
<dbReference type="PROSITE" id="PS00107">
    <property type="entry name" value="PROTEIN_KINASE_ATP"/>
    <property type="match status" value="1"/>
</dbReference>
<feature type="compositionally biased region" description="Low complexity" evidence="8">
    <location>
        <begin position="40"/>
        <end position="49"/>
    </location>
</feature>
<dbReference type="KEGG" id="nml:Namu_3421"/>
<dbReference type="EC" id="2.7.11.1" evidence="1"/>
<keyword evidence="2 10" id="KW-0723">Serine/threonine-protein kinase</keyword>
<proteinExistence type="predicted"/>
<evidence type="ECO:0000256" key="5">
    <source>
        <dbReference type="ARBA" id="ARBA00022777"/>
    </source>
</evidence>